<dbReference type="InterPro" id="IPR005025">
    <property type="entry name" value="FMN_Rdtase-like_dom"/>
</dbReference>
<gene>
    <name evidence="7" type="primary">isfB</name>
    <name evidence="7" type="ordered locus">MCON_0014</name>
</gene>
<evidence type="ECO:0000313" key="8">
    <source>
        <dbReference type="Proteomes" id="UP000007807"/>
    </source>
</evidence>
<dbReference type="HOGENOM" id="CLU_050993_3_3_2"/>
<keyword evidence="4" id="KW-0288">FMN</keyword>
<accession>F4BTA1</accession>
<evidence type="ECO:0000256" key="1">
    <source>
        <dbReference type="ARBA" id="ARBA00001917"/>
    </source>
</evidence>
<dbReference type="GeneID" id="10459830"/>
<dbReference type="RefSeq" id="WP_013718002.1">
    <property type="nucleotide sequence ID" value="NC_015416.1"/>
</dbReference>
<comment type="cofactor">
    <cofactor evidence="2">
        <name>[4Fe-4S] cluster</name>
        <dbReference type="ChEBI" id="CHEBI:49883"/>
    </cofactor>
</comment>
<name>F4BTA1_METSG</name>
<dbReference type="OrthoDB" id="9059at2157"/>
<reference evidence="7 8" key="1">
    <citation type="journal article" date="2011" name="J. Bacteriol.">
        <title>Complete genome sequence of Methanosaeta concilii, a specialist in aceticlastic methanogenesis.</title>
        <authorList>
            <person name="Barber R.D."/>
            <person name="Zhang L."/>
            <person name="Harnack M."/>
            <person name="Olson M.V."/>
            <person name="Kaul R."/>
            <person name="Ingram-Smith C."/>
            <person name="Smith K.S."/>
        </authorList>
    </citation>
    <scope>NUCLEOTIDE SEQUENCE [LARGE SCALE GENOMIC DNA]</scope>
    <source>
        <strain evidence="8">ATCC 5969 / DSM 3671 / JCM 10134 / NBRC 103675 / OCM 69 / GP-6</strain>
    </source>
</reference>
<evidence type="ECO:0000256" key="3">
    <source>
        <dbReference type="ARBA" id="ARBA00022630"/>
    </source>
</evidence>
<comment type="similarity">
    <text evidence="5">Belongs to the SsuE family. Isf subfamily.</text>
</comment>
<dbReference type="InParanoid" id="F4BTA1"/>
<dbReference type="InterPro" id="IPR051796">
    <property type="entry name" value="ISF_SsuE-like"/>
</dbReference>
<evidence type="ECO:0000256" key="2">
    <source>
        <dbReference type="ARBA" id="ARBA00001966"/>
    </source>
</evidence>
<feature type="domain" description="NADPH-dependent FMN reductase-like" evidence="6">
    <location>
        <begin position="1"/>
        <end position="158"/>
    </location>
</feature>
<evidence type="ECO:0000259" key="6">
    <source>
        <dbReference type="Pfam" id="PF03358"/>
    </source>
</evidence>
<dbReference type="EMBL" id="CP002565">
    <property type="protein sequence ID" value="AEB66940.1"/>
    <property type="molecule type" value="Genomic_DNA"/>
</dbReference>
<dbReference type="PANTHER" id="PTHR43278">
    <property type="entry name" value="NAD(P)H-DEPENDENT FMN-CONTAINING OXIDOREDUCTASE YWQN-RELATED"/>
    <property type="match status" value="1"/>
</dbReference>
<comment type="cofactor">
    <cofactor evidence="1">
        <name>FMN</name>
        <dbReference type="ChEBI" id="CHEBI:58210"/>
    </cofactor>
</comment>
<dbReference type="KEGG" id="mcj:MCON_0014"/>
<proteinExistence type="inferred from homology"/>
<protein>
    <submittedName>
        <fullName evidence="7">Iron-sulfur flavoprotein</fullName>
    </submittedName>
</protein>
<dbReference type="Proteomes" id="UP000007807">
    <property type="component" value="Chromosome"/>
</dbReference>
<keyword evidence="3" id="KW-0285">Flavoprotein</keyword>
<dbReference type="AlphaFoldDB" id="F4BTA1"/>
<evidence type="ECO:0000256" key="4">
    <source>
        <dbReference type="ARBA" id="ARBA00022643"/>
    </source>
</evidence>
<dbReference type="GO" id="GO:0016491">
    <property type="term" value="F:oxidoreductase activity"/>
    <property type="evidence" value="ECO:0007669"/>
    <property type="project" value="InterPro"/>
</dbReference>
<keyword evidence="8" id="KW-1185">Reference proteome</keyword>
<dbReference type="Pfam" id="PF03358">
    <property type="entry name" value="FMN_red"/>
    <property type="match status" value="1"/>
</dbReference>
<dbReference type="SUPFAM" id="SSF52218">
    <property type="entry name" value="Flavoproteins"/>
    <property type="match status" value="1"/>
</dbReference>
<evidence type="ECO:0000256" key="5">
    <source>
        <dbReference type="ARBA" id="ARBA00038292"/>
    </source>
</evidence>
<dbReference type="InterPro" id="IPR029039">
    <property type="entry name" value="Flavoprotein-like_sf"/>
</dbReference>
<dbReference type="Gene3D" id="3.40.50.360">
    <property type="match status" value="1"/>
</dbReference>
<evidence type="ECO:0000313" key="7">
    <source>
        <dbReference type="EMBL" id="AEB66940.1"/>
    </source>
</evidence>
<sequence length="191" mass="20874">MKVIAFNGSPRRDGNTATLLAAVLRELESQGIETELVHLIGTLAGCKACFKCKEMKNGRCIQDKDMINQCIEKMAAADGIIIGSPTHFADLTPETKALIDRAGFVAMANGYMFKRKVGAAVVAVRRAGAIHVFDSINHLFLISQMIIAGSSYWNIGMGLEERDVERDQEGLATMRTLGQNMGWLLKKIATE</sequence>
<dbReference type="STRING" id="990316.MCON_0014"/>
<dbReference type="PANTHER" id="PTHR43278:SF4">
    <property type="entry name" value="NAD(P)H-DEPENDENT FMN-CONTAINING OXIDOREDUCTASE YWQN-RELATED"/>
    <property type="match status" value="1"/>
</dbReference>
<organism evidence="7 8">
    <name type="scientific">Methanothrix soehngenii (strain ATCC 5969 / DSM 3671 / JCM 10134 / NBRC 103675 / OCM 69 / GP-6)</name>
    <name type="common">Methanosaeta concilii</name>
    <dbReference type="NCBI Taxonomy" id="990316"/>
    <lineage>
        <taxon>Archaea</taxon>
        <taxon>Methanobacteriati</taxon>
        <taxon>Methanobacteriota</taxon>
        <taxon>Stenosarchaea group</taxon>
        <taxon>Methanomicrobia</taxon>
        <taxon>Methanotrichales</taxon>
        <taxon>Methanotrichaceae</taxon>
        <taxon>Methanothrix</taxon>
    </lineage>
</organism>